<evidence type="ECO:0000313" key="13">
    <source>
        <dbReference type="EMBL" id="GAA3287508.1"/>
    </source>
</evidence>
<reference evidence="14" key="1">
    <citation type="journal article" date="2019" name="Int. J. Syst. Evol. Microbiol.">
        <title>The Global Catalogue of Microorganisms (GCM) 10K type strain sequencing project: providing services to taxonomists for standard genome sequencing and annotation.</title>
        <authorList>
            <consortium name="The Broad Institute Genomics Platform"/>
            <consortium name="The Broad Institute Genome Sequencing Center for Infectious Disease"/>
            <person name="Wu L."/>
            <person name="Ma J."/>
        </authorList>
    </citation>
    <scope>NUCLEOTIDE SEQUENCE [LARGE SCALE GENOMIC DNA]</scope>
    <source>
        <strain evidence="14">JCM 11483</strain>
    </source>
</reference>
<evidence type="ECO:0000256" key="7">
    <source>
        <dbReference type="ARBA" id="ARBA00023172"/>
    </source>
</evidence>
<dbReference type="Gene3D" id="1.10.150.130">
    <property type="match status" value="1"/>
</dbReference>
<evidence type="ECO:0000256" key="2">
    <source>
        <dbReference type="ARBA" id="ARBA00022490"/>
    </source>
</evidence>
<evidence type="ECO:0000256" key="10">
    <source>
        <dbReference type="SAM" id="MobiDB-lite"/>
    </source>
</evidence>
<feature type="region of interest" description="Disordered" evidence="10">
    <location>
        <begin position="1"/>
        <end position="37"/>
    </location>
</feature>
<gene>
    <name evidence="13" type="primary">xerD</name>
    <name evidence="9" type="synonym">xerC</name>
    <name evidence="13" type="ORF">GCM10020260_24200</name>
</gene>
<feature type="compositionally biased region" description="Low complexity" evidence="10">
    <location>
        <begin position="1"/>
        <end position="19"/>
    </location>
</feature>
<protein>
    <recommendedName>
        <fullName evidence="9">Tyrosine recombinase XerC</fullName>
    </recommendedName>
</protein>
<keyword evidence="7 9" id="KW-0233">DNA recombination</keyword>
<keyword evidence="5 9" id="KW-0229">DNA integration</keyword>
<dbReference type="PROSITE" id="PS51900">
    <property type="entry name" value="CB"/>
    <property type="match status" value="1"/>
</dbReference>
<dbReference type="HAMAP" id="MF_01808">
    <property type="entry name" value="Recomb_XerC_XerD"/>
    <property type="match status" value="1"/>
</dbReference>
<dbReference type="PROSITE" id="PS51898">
    <property type="entry name" value="TYR_RECOMBINASE"/>
    <property type="match status" value="1"/>
</dbReference>
<dbReference type="InterPro" id="IPR023009">
    <property type="entry name" value="Tyrosine_recombinase_XerC/XerD"/>
</dbReference>
<keyword evidence="6 9" id="KW-0238">DNA-binding</keyword>
<dbReference type="CDD" id="cd00798">
    <property type="entry name" value="INT_XerDC_C"/>
    <property type="match status" value="1"/>
</dbReference>
<dbReference type="Gene3D" id="1.10.443.10">
    <property type="entry name" value="Intergrase catalytic core"/>
    <property type="match status" value="1"/>
</dbReference>
<feature type="active site" evidence="9">
    <location>
        <position position="189"/>
    </location>
</feature>
<dbReference type="InterPro" id="IPR044068">
    <property type="entry name" value="CB"/>
</dbReference>
<evidence type="ECO:0000259" key="12">
    <source>
        <dbReference type="PROSITE" id="PS51900"/>
    </source>
</evidence>
<feature type="active site" description="O-(3'-phospho-DNA)-tyrosine intermediate" evidence="9">
    <location>
        <position position="365"/>
    </location>
</feature>
<evidence type="ECO:0000256" key="6">
    <source>
        <dbReference type="ARBA" id="ARBA00023125"/>
    </source>
</evidence>
<proteinExistence type="inferred from homology"/>
<feature type="region of interest" description="Disordered" evidence="10">
    <location>
        <begin position="208"/>
        <end position="238"/>
    </location>
</feature>
<comment type="function">
    <text evidence="9">Site-specific tyrosine recombinase, which acts by catalyzing the cutting and rejoining of the recombining DNA molecules. The XerC-XerD complex is essential to convert dimers of the bacterial chromosome into monomers to permit their segregation at cell division. It also contributes to the segregational stability of plasmids.</text>
</comment>
<comment type="caution">
    <text evidence="13">The sequence shown here is derived from an EMBL/GenBank/DDBJ whole genome shotgun (WGS) entry which is preliminary data.</text>
</comment>
<dbReference type="SUPFAM" id="SSF56349">
    <property type="entry name" value="DNA breaking-rejoining enzymes"/>
    <property type="match status" value="1"/>
</dbReference>
<sequence>MVDASTAEASTADAAGDSSAQEESRRRRRRLEQVPETPIGRQIGEYLTHLRIERGSSANTLASYRRDLTRYGAHLLDAGVEDPAAIDEGLVASFVQALSTGDDGGSPMAQSSIARTLAAVRGLHRWWALEGRTVDDPARHVSAPKPRQSLPKALTVEQVRRLLEAPNPATPLGLRDRALLEFLYATGARISEAVSLDVDDLHEVRAAAGAETSGDGAVDGPDEDPADGPDERPGPPDGLIVVRVTGKGDKQRVVPVGTFAQRAVGDYLSAGRPALVEAAARRRSSSASSPAGSPALFLNARGGRLSRQSAWTILQRHAAAAEIDGEISPHTLRHSCATHMLSGGAGIRLVQEMLGHASVTTTQIYTKVTAESLQESYLAAHPRAR</sequence>
<evidence type="ECO:0000256" key="3">
    <source>
        <dbReference type="ARBA" id="ARBA00022618"/>
    </source>
</evidence>
<evidence type="ECO:0000256" key="4">
    <source>
        <dbReference type="ARBA" id="ARBA00022829"/>
    </source>
</evidence>
<dbReference type="InterPro" id="IPR013762">
    <property type="entry name" value="Integrase-like_cat_sf"/>
</dbReference>
<comment type="similarity">
    <text evidence="9">Belongs to the 'phage' integrase family. XerC subfamily.</text>
</comment>
<dbReference type="RefSeq" id="WP_344721734.1">
    <property type="nucleotide sequence ID" value="NZ_BAAAYG010000011.1"/>
</dbReference>
<dbReference type="Pfam" id="PF02899">
    <property type="entry name" value="Phage_int_SAM_1"/>
    <property type="match status" value="1"/>
</dbReference>
<dbReference type="EMBL" id="BAAAYG010000011">
    <property type="protein sequence ID" value="GAA3287508.1"/>
    <property type="molecule type" value="Genomic_DNA"/>
</dbReference>
<dbReference type="InterPro" id="IPR004107">
    <property type="entry name" value="Integrase_SAM-like_N"/>
</dbReference>
<feature type="active site" evidence="9">
    <location>
        <position position="247"/>
    </location>
</feature>
<keyword evidence="8 9" id="KW-0131">Cell cycle</keyword>
<evidence type="ECO:0000256" key="5">
    <source>
        <dbReference type="ARBA" id="ARBA00022908"/>
    </source>
</evidence>
<feature type="active site" evidence="9">
    <location>
        <position position="330"/>
    </location>
</feature>
<dbReference type="Proteomes" id="UP001501736">
    <property type="component" value="Unassembled WGS sequence"/>
</dbReference>
<evidence type="ECO:0000259" key="11">
    <source>
        <dbReference type="PROSITE" id="PS51898"/>
    </source>
</evidence>
<evidence type="ECO:0000256" key="9">
    <source>
        <dbReference type="HAMAP-Rule" id="MF_01808"/>
    </source>
</evidence>
<evidence type="ECO:0000256" key="1">
    <source>
        <dbReference type="ARBA" id="ARBA00004496"/>
    </source>
</evidence>
<dbReference type="PANTHER" id="PTHR30349:SF81">
    <property type="entry name" value="TYROSINE RECOMBINASE XERC"/>
    <property type="match status" value="1"/>
</dbReference>
<comment type="subcellular location">
    <subcellularLocation>
        <location evidence="1 9">Cytoplasm</location>
    </subcellularLocation>
</comment>
<keyword evidence="4 9" id="KW-0159">Chromosome partition</keyword>
<evidence type="ECO:0000256" key="8">
    <source>
        <dbReference type="ARBA" id="ARBA00023306"/>
    </source>
</evidence>
<dbReference type="InterPro" id="IPR011010">
    <property type="entry name" value="DNA_brk_join_enz"/>
</dbReference>
<dbReference type="InterPro" id="IPR010998">
    <property type="entry name" value="Integrase_recombinase_N"/>
</dbReference>
<accession>A0ABP6RFD3</accession>
<evidence type="ECO:0000313" key="14">
    <source>
        <dbReference type="Proteomes" id="UP001501736"/>
    </source>
</evidence>
<keyword evidence="2 9" id="KW-0963">Cytoplasm</keyword>
<feature type="active site" evidence="9">
    <location>
        <position position="356"/>
    </location>
</feature>
<feature type="active site" evidence="9">
    <location>
        <position position="333"/>
    </location>
</feature>
<feature type="domain" description="Tyr recombinase" evidence="11">
    <location>
        <begin position="149"/>
        <end position="378"/>
    </location>
</feature>
<name>A0ABP6RFD3_9MICC</name>
<keyword evidence="14" id="KW-1185">Reference proteome</keyword>
<comment type="subunit">
    <text evidence="9">Forms a cyclic heterotetrameric complex composed of two molecules of XerC and two molecules of XerD.</text>
</comment>
<keyword evidence="3 9" id="KW-0132">Cell division</keyword>
<dbReference type="PANTHER" id="PTHR30349">
    <property type="entry name" value="PHAGE INTEGRASE-RELATED"/>
    <property type="match status" value="1"/>
</dbReference>
<dbReference type="InterPro" id="IPR002104">
    <property type="entry name" value="Integrase_catalytic"/>
</dbReference>
<dbReference type="InterPro" id="IPR050090">
    <property type="entry name" value="Tyrosine_recombinase_XerCD"/>
</dbReference>
<feature type="domain" description="Core-binding (CB)" evidence="12">
    <location>
        <begin position="37"/>
        <end position="128"/>
    </location>
</feature>
<organism evidence="13 14">
    <name type="scientific">Nesterenkonia halobia</name>
    <dbReference type="NCBI Taxonomy" id="37922"/>
    <lineage>
        <taxon>Bacteria</taxon>
        <taxon>Bacillati</taxon>
        <taxon>Actinomycetota</taxon>
        <taxon>Actinomycetes</taxon>
        <taxon>Micrococcales</taxon>
        <taxon>Micrococcaceae</taxon>
        <taxon>Nesterenkonia</taxon>
    </lineage>
</organism>
<dbReference type="Pfam" id="PF00589">
    <property type="entry name" value="Phage_integrase"/>
    <property type="match status" value="2"/>
</dbReference>